<feature type="compositionally biased region" description="Polar residues" evidence="1">
    <location>
        <begin position="237"/>
        <end position="247"/>
    </location>
</feature>
<reference evidence="2 3" key="1">
    <citation type="submission" date="2020-07" db="EMBL/GenBank/DDBJ databases">
        <title>Comparative genomics of pyrophilous fungi reveals a link between fire events and developmental genes.</title>
        <authorList>
            <consortium name="DOE Joint Genome Institute"/>
            <person name="Steindorff A.S."/>
            <person name="Carver A."/>
            <person name="Calhoun S."/>
            <person name="Stillman K."/>
            <person name="Liu H."/>
            <person name="Lipzen A."/>
            <person name="Pangilinan J."/>
            <person name="Labutti K."/>
            <person name="Bruns T.D."/>
            <person name="Grigoriev I.V."/>
        </authorList>
    </citation>
    <scope>NUCLEOTIDE SEQUENCE [LARGE SCALE GENOMIC DNA]</scope>
    <source>
        <strain evidence="2 3">CBS 144469</strain>
    </source>
</reference>
<dbReference type="OrthoDB" id="3039382at2759"/>
<dbReference type="EMBL" id="JACGCI010000004">
    <property type="protein sequence ID" value="KAF6764158.1"/>
    <property type="molecule type" value="Genomic_DNA"/>
</dbReference>
<feature type="compositionally biased region" description="Polar residues" evidence="1">
    <location>
        <begin position="254"/>
        <end position="267"/>
    </location>
</feature>
<name>A0A8H6IEU7_9AGAR</name>
<evidence type="ECO:0000256" key="1">
    <source>
        <dbReference type="SAM" id="MobiDB-lite"/>
    </source>
</evidence>
<sequence length="278" mass="30882">MRPPPLIFSEQPCYSTRFCDDPWPEDDESHCSGKFSASSSRTSSTSSSHVLPESAFMGADGRFLNFHSKEETSSSKRLGQPKLSVFIAQMIYLAGASRFRAKLPATSDGSFGFSGHMLWLGAFVIACSQDSMLHFVPEAHSAAYWSEMTLYSEREVDEVYRELWSELDGNVTVFPSYASALEKLKNPIQVPPSSFRWEEELWNCDGDGEDDGDGYSNSEHDYRSVEGEHHGPPATSKMRSPPQSTPSKPKFKGLTSSPASSRTRAVSSRLVSFFKKKA</sequence>
<dbReference type="Proteomes" id="UP000521943">
    <property type="component" value="Unassembled WGS sequence"/>
</dbReference>
<proteinExistence type="predicted"/>
<feature type="region of interest" description="Disordered" evidence="1">
    <location>
        <begin position="206"/>
        <end position="267"/>
    </location>
</feature>
<keyword evidence="3" id="KW-1185">Reference proteome</keyword>
<organism evidence="2 3">
    <name type="scientific">Ephemerocybe angulata</name>
    <dbReference type="NCBI Taxonomy" id="980116"/>
    <lineage>
        <taxon>Eukaryota</taxon>
        <taxon>Fungi</taxon>
        <taxon>Dikarya</taxon>
        <taxon>Basidiomycota</taxon>
        <taxon>Agaricomycotina</taxon>
        <taxon>Agaricomycetes</taxon>
        <taxon>Agaricomycetidae</taxon>
        <taxon>Agaricales</taxon>
        <taxon>Agaricineae</taxon>
        <taxon>Psathyrellaceae</taxon>
        <taxon>Ephemerocybe</taxon>
    </lineage>
</organism>
<comment type="caution">
    <text evidence="2">The sequence shown here is derived from an EMBL/GenBank/DDBJ whole genome shotgun (WGS) entry which is preliminary data.</text>
</comment>
<accession>A0A8H6IEU7</accession>
<dbReference type="AlphaFoldDB" id="A0A8H6IEU7"/>
<feature type="compositionally biased region" description="Basic and acidic residues" evidence="1">
    <location>
        <begin position="218"/>
        <end position="231"/>
    </location>
</feature>
<protein>
    <submittedName>
        <fullName evidence="2">Uncharacterized protein</fullName>
    </submittedName>
</protein>
<evidence type="ECO:0000313" key="2">
    <source>
        <dbReference type="EMBL" id="KAF6764158.1"/>
    </source>
</evidence>
<evidence type="ECO:0000313" key="3">
    <source>
        <dbReference type="Proteomes" id="UP000521943"/>
    </source>
</evidence>
<gene>
    <name evidence="2" type="ORF">DFP72DRAFT_1129577</name>
</gene>